<keyword evidence="1" id="KW-0472">Membrane</keyword>
<feature type="transmembrane region" description="Helical" evidence="1">
    <location>
        <begin position="151"/>
        <end position="174"/>
    </location>
</feature>
<feature type="transmembrane region" description="Helical" evidence="1">
    <location>
        <begin position="181"/>
        <end position="200"/>
    </location>
</feature>
<feature type="transmembrane region" description="Helical" evidence="1">
    <location>
        <begin position="229"/>
        <end position="252"/>
    </location>
</feature>
<dbReference type="Pfam" id="PF14897">
    <property type="entry name" value="EpsG"/>
    <property type="match status" value="1"/>
</dbReference>
<feature type="transmembrane region" description="Helical" evidence="1">
    <location>
        <begin position="312"/>
        <end position="332"/>
    </location>
</feature>
<gene>
    <name evidence="2" type="primary">wzy</name>
    <name evidence="2" type="synonym">KL135_00013</name>
</gene>
<dbReference type="AlphaFoldDB" id="A0A1C3SZQ5"/>
<reference evidence="2" key="2">
    <citation type="submission" date="2016-08" db="EMBL/GenBank/DDBJ databases">
        <title>Klebsiella loci capsule.</title>
        <authorList>
            <person name="Holt K.E."/>
            <person name="Thomson N.R."/>
        </authorList>
    </citation>
    <scope>NUCLEOTIDE SEQUENCE</scope>
    <source>
        <strain evidence="2">KSB1_88</strain>
    </source>
</reference>
<keyword evidence="1" id="KW-0812">Transmembrane</keyword>
<sequence length="377" mass="44213">MIFIIVSCFLYFMTLIEDRFLFKFSYFLVAFFYCFTYGYGYDWMNYLDSYENIMDPNYSHFFYEPSYLFIMRFFSWLGAPFSVFWAISISFIYLSVYIFCDKLKAPSAGFFIIFSFVGYYIFSENIRQGIAVSICLFSISPYINGNRRKAFLIILLAATFHVTSFLFLIALLLLQGNRKKIKYFILCSLTFVSLFLFFLYNPGLLRFIPGVGEKFYLYSQAYAWENGGFILWLLTSRVFIVYIFILIIMNLIYRRERNVNVNGAMGGVLFLCLTRMTPVLLRFGYFMIPAIVYLMDDYLYKSGRRLKTKLLKFCYLTLVLIISTVPFVNPIYMKGSVPSLTILSSTADINSVIIYKCGILNKDNDNAVIRKCWVTKK</sequence>
<evidence type="ECO:0000256" key="1">
    <source>
        <dbReference type="SAM" id="Phobius"/>
    </source>
</evidence>
<feature type="transmembrane region" description="Helical" evidence="1">
    <location>
        <begin position="73"/>
        <end position="99"/>
    </location>
</feature>
<dbReference type="InterPro" id="IPR049458">
    <property type="entry name" value="EpsG-like"/>
</dbReference>
<keyword evidence="1" id="KW-1133">Transmembrane helix</keyword>
<reference evidence="2" key="1">
    <citation type="submission" date="2016-07" db="EMBL/GenBank/DDBJ databases">
        <authorList>
            <person name="Informatics P."/>
        </authorList>
    </citation>
    <scope>NUCLEOTIDE SEQUENCE</scope>
    <source>
        <strain evidence="2">KSB1_88</strain>
    </source>
</reference>
<proteinExistence type="predicted"/>
<feature type="transmembrane region" description="Helical" evidence="1">
    <location>
        <begin position="105"/>
        <end position="122"/>
    </location>
</feature>
<accession>A0A1C3SZQ5</accession>
<organism evidence="2">
    <name type="scientific">Klebsiella pneumoniae</name>
    <dbReference type="NCBI Taxonomy" id="573"/>
    <lineage>
        <taxon>Bacteria</taxon>
        <taxon>Pseudomonadati</taxon>
        <taxon>Pseudomonadota</taxon>
        <taxon>Gammaproteobacteria</taxon>
        <taxon>Enterobacterales</taxon>
        <taxon>Enterobacteriaceae</taxon>
        <taxon>Klebsiella/Raoultella group</taxon>
        <taxon>Klebsiella</taxon>
        <taxon>Klebsiella pneumoniae complex</taxon>
    </lineage>
</organism>
<evidence type="ECO:0000313" key="2">
    <source>
        <dbReference type="EMBL" id="SCA95885.1"/>
    </source>
</evidence>
<protein>
    <submittedName>
        <fullName evidence="2">O-antigen and lipid-linked capsular repeat unit polymerase</fullName>
    </submittedName>
</protein>
<name>A0A1C3SZQ5_KLEPN</name>
<feature type="transmembrane region" description="Helical" evidence="1">
    <location>
        <begin position="20"/>
        <end position="40"/>
    </location>
</feature>
<dbReference type="EMBL" id="LT603711">
    <property type="protein sequence ID" value="SCA95885.1"/>
    <property type="molecule type" value="Genomic_DNA"/>
</dbReference>